<dbReference type="EMBL" id="JBHMAX010000017">
    <property type="protein sequence ID" value="MFB9732323.1"/>
    <property type="molecule type" value="Genomic_DNA"/>
</dbReference>
<evidence type="ECO:0000313" key="2">
    <source>
        <dbReference type="Proteomes" id="UP001589613"/>
    </source>
</evidence>
<reference evidence="1 2" key="1">
    <citation type="submission" date="2024-09" db="EMBL/GenBank/DDBJ databases">
        <authorList>
            <person name="Sun Q."/>
            <person name="Mori K."/>
        </authorList>
    </citation>
    <scope>NUCLEOTIDE SEQUENCE [LARGE SCALE GENOMIC DNA]</scope>
    <source>
        <strain evidence="1 2">JCM 12763</strain>
    </source>
</reference>
<organism evidence="1 2">
    <name type="scientific">Ornithinimicrobium kibberense</name>
    <dbReference type="NCBI Taxonomy" id="282060"/>
    <lineage>
        <taxon>Bacteria</taxon>
        <taxon>Bacillati</taxon>
        <taxon>Actinomycetota</taxon>
        <taxon>Actinomycetes</taxon>
        <taxon>Micrococcales</taxon>
        <taxon>Ornithinimicrobiaceae</taxon>
        <taxon>Ornithinimicrobium</taxon>
    </lineage>
</organism>
<evidence type="ECO:0000313" key="1">
    <source>
        <dbReference type="EMBL" id="MFB9732323.1"/>
    </source>
</evidence>
<dbReference type="RefSeq" id="WP_158068678.1">
    <property type="nucleotide sequence ID" value="NZ_JBHMAX010000017.1"/>
</dbReference>
<sequence length="56" mass="5919">MCPGCATSLLEVTTNQLAELPALVDGVLAASPVTRDVHATPESWEPVLMTRTDGPR</sequence>
<gene>
    <name evidence="1" type="ORF">ACFFN0_09735</name>
</gene>
<proteinExistence type="predicted"/>
<comment type="caution">
    <text evidence="1">The sequence shown here is derived from an EMBL/GenBank/DDBJ whole genome shotgun (WGS) entry which is preliminary data.</text>
</comment>
<protein>
    <submittedName>
        <fullName evidence="1">Uncharacterized protein</fullName>
    </submittedName>
</protein>
<dbReference type="Proteomes" id="UP001589613">
    <property type="component" value="Unassembled WGS sequence"/>
</dbReference>
<accession>A0ABV5V3D3</accession>
<keyword evidence="2" id="KW-1185">Reference proteome</keyword>
<name>A0ABV5V3D3_9MICO</name>